<sequence>MPPKNRSRSKRKTEKAPASLPGFPDQFNAALFDGNMAGPSNAVSITGGATNPEATNHSFLNSPISSPGSTDKRQIGESNWYTGETWTQEKVAEQEERAAKLLGDMAHIKATLIYYCANDVQHHDKWVRILAEHITLLAEAKGLELHAAVAYQVSQQQTSKYRQQLEASVLETEAKRSINEVEDSGKGSVRGKRKVARTDPASISKGTHPFNKKSPGKRRSPRRNYDADNESDGGNFKLIGPDDFLDSLKIPENGKRHMDSFRRLRDDIFDSLRNGVEARFFFIPKFSFPDFEPEEISPHHNFKGCIIEEVQQIQQPLVTEKPQDTKQTDHMEVPDQFEDRMQIEEIIQANMLQHDAPDAMDIDEMKIPGHLSGNDRCCLQ</sequence>
<feature type="region of interest" description="Disordered" evidence="1">
    <location>
        <begin position="180"/>
        <end position="238"/>
    </location>
</feature>
<feature type="region of interest" description="Disordered" evidence="1">
    <location>
        <begin position="1"/>
        <end position="24"/>
    </location>
</feature>
<feature type="compositionally biased region" description="Basic residues" evidence="1">
    <location>
        <begin position="210"/>
        <end position="222"/>
    </location>
</feature>
<comment type="caution">
    <text evidence="2">The sequence shown here is derived from an EMBL/GenBank/DDBJ whole genome shotgun (WGS) entry which is preliminary data.</text>
</comment>
<reference evidence="2 3" key="1">
    <citation type="submission" date="2019-10" db="EMBL/GenBank/DDBJ databases">
        <authorList>
            <person name="Palmer J.M."/>
        </authorList>
    </citation>
    <scope>NUCLEOTIDE SEQUENCE [LARGE SCALE GENOMIC DNA]</scope>
    <source>
        <strain evidence="2 3">TWF694</strain>
    </source>
</reference>
<evidence type="ECO:0000256" key="1">
    <source>
        <dbReference type="SAM" id="MobiDB-lite"/>
    </source>
</evidence>
<dbReference type="EMBL" id="JAVHJO010000003">
    <property type="protein sequence ID" value="KAK6541835.1"/>
    <property type="molecule type" value="Genomic_DNA"/>
</dbReference>
<gene>
    <name evidence="2" type="ORF">TWF694_007614</name>
</gene>
<dbReference type="Proteomes" id="UP001365542">
    <property type="component" value="Unassembled WGS sequence"/>
</dbReference>
<dbReference type="AlphaFoldDB" id="A0AAV9XI93"/>
<feature type="compositionally biased region" description="Basic residues" evidence="1">
    <location>
        <begin position="1"/>
        <end position="13"/>
    </location>
</feature>
<evidence type="ECO:0000313" key="3">
    <source>
        <dbReference type="Proteomes" id="UP001365542"/>
    </source>
</evidence>
<keyword evidence="3" id="KW-1185">Reference proteome</keyword>
<protein>
    <submittedName>
        <fullName evidence="2">Uncharacterized protein</fullName>
    </submittedName>
</protein>
<evidence type="ECO:0000313" key="2">
    <source>
        <dbReference type="EMBL" id="KAK6541835.1"/>
    </source>
</evidence>
<organism evidence="2 3">
    <name type="scientific">Orbilia ellipsospora</name>
    <dbReference type="NCBI Taxonomy" id="2528407"/>
    <lineage>
        <taxon>Eukaryota</taxon>
        <taxon>Fungi</taxon>
        <taxon>Dikarya</taxon>
        <taxon>Ascomycota</taxon>
        <taxon>Pezizomycotina</taxon>
        <taxon>Orbiliomycetes</taxon>
        <taxon>Orbiliales</taxon>
        <taxon>Orbiliaceae</taxon>
        <taxon>Orbilia</taxon>
    </lineage>
</organism>
<accession>A0AAV9XI93</accession>
<feature type="compositionally biased region" description="Polar residues" evidence="1">
    <location>
        <begin position="48"/>
        <end position="69"/>
    </location>
</feature>
<feature type="region of interest" description="Disordered" evidence="1">
    <location>
        <begin position="48"/>
        <end position="77"/>
    </location>
</feature>
<name>A0AAV9XI93_9PEZI</name>
<proteinExistence type="predicted"/>